<sequence length="137" mass="14746">MKVTNHLHPSPEQAMAFFAGQEDGPMCMVNLLRFKDKAAYPDGSDPGLSGREAYLRYAVGVQACLAAVGGTVRFSGMVTDLLLGEVEELWDMVAIAEYPSRAAMLEMVQSPEYQAIARHRDAGLAGQLNIRTKAAGG</sequence>
<reference evidence="3" key="1">
    <citation type="submission" date="2016-12" db="EMBL/GenBank/DDBJ databases">
        <authorList>
            <person name="Varghese N."/>
            <person name="Submissions S."/>
        </authorList>
    </citation>
    <scope>NUCLEOTIDE SEQUENCE [LARGE SCALE GENOMIC DNA]</scope>
    <source>
        <strain evidence="3">DSM 11032</strain>
    </source>
</reference>
<dbReference type="AlphaFoldDB" id="A0A1M7SBZ6"/>
<dbReference type="Pfam" id="PF07045">
    <property type="entry name" value="DUF1330"/>
    <property type="match status" value="1"/>
</dbReference>
<protein>
    <submittedName>
        <fullName evidence="2">Uncharacterized conserved protein, DUF1330 family</fullName>
    </submittedName>
</protein>
<dbReference type="Gene3D" id="3.30.70.100">
    <property type="match status" value="1"/>
</dbReference>
<evidence type="ECO:0000259" key="1">
    <source>
        <dbReference type="Pfam" id="PF07045"/>
    </source>
</evidence>
<organism evidence="2 3">
    <name type="scientific">Erythrobacter sanguineus</name>
    <dbReference type="NCBI Taxonomy" id="198312"/>
    <lineage>
        <taxon>Bacteria</taxon>
        <taxon>Pseudomonadati</taxon>
        <taxon>Pseudomonadota</taxon>
        <taxon>Alphaproteobacteria</taxon>
        <taxon>Sphingomonadales</taxon>
        <taxon>Erythrobacteraceae</taxon>
        <taxon>Erythrobacter/Porphyrobacter group</taxon>
        <taxon>Erythrobacter</taxon>
    </lineage>
</organism>
<dbReference type="PANTHER" id="PTHR40257:SF1">
    <property type="entry name" value="DUF1330 DOMAIN-CONTAINING PROTEIN"/>
    <property type="match status" value="1"/>
</dbReference>
<dbReference type="STRING" id="198312.SAMN02745193_01404"/>
<dbReference type="InterPro" id="IPR010753">
    <property type="entry name" value="DUF1330"/>
</dbReference>
<evidence type="ECO:0000313" key="2">
    <source>
        <dbReference type="EMBL" id="SHN56013.1"/>
    </source>
</evidence>
<gene>
    <name evidence="2" type="ORF">SAMN02745193_01404</name>
</gene>
<dbReference type="RefSeq" id="WP_072673951.1">
    <property type="nucleotide sequence ID" value="NZ_FRDF01000007.1"/>
</dbReference>
<proteinExistence type="predicted"/>
<evidence type="ECO:0000313" key="3">
    <source>
        <dbReference type="Proteomes" id="UP000184391"/>
    </source>
</evidence>
<name>A0A1M7SBZ6_9SPHN</name>
<dbReference type="PANTHER" id="PTHR40257">
    <property type="match status" value="1"/>
</dbReference>
<keyword evidence="3" id="KW-1185">Reference proteome</keyword>
<dbReference type="InterPro" id="IPR011008">
    <property type="entry name" value="Dimeric_a/b-barrel"/>
</dbReference>
<dbReference type="Proteomes" id="UP000184391">
    <property type="component" value="Unassembled WGS sequence"/>
</dbReference>
<dbReference type="SUPFAM" id="SSF54909">
    <property type="entry name" value="Dimeric alpha+beta barrel"/>
    <property type="match status" value="1"/>
</dbReference>
<dbReference type="OrthoDB" id="8909581at2"/>
<feature type="domain" description="DUF1330" evidence="1">
    <location>
        <begin position="51"/>
        <end position="127"/>
    </location>
</feature>
<dbReference type="EMBL" id="FRDF01000007">
    <property type="protein sequence ID" value="SHN56013.1"/>
    <property type="molecule type" value="Genomic_DNA"/>
</dbReference>
<accession>A0A1M7SBZ6</accession>